<dbReference type="EMBL" id="MU253740">
    <property type="protein sequence ID" value="KAG9248995.1"/>
    <property type="molecule type" value="Genomic_DNA"/>
</dbReference>
<protein>
    <submittedName>
        <fullName evidence="7">Major facilitator superfamily domain-containing protein</fullName>
    </submittedName>
</protein>
<dbReference type="GO" id="GO:0022857">
    <property type="term" value="F:transmembrane transporter activity"/>
    <property type="evidence" value="ECO:0007669"/>
    <property type="project" value="InterPro"/>
</dbReference>
<proteinExistence type="predicted"/>
<feature type="transmembrane region" description="Helical" evidence="6">
    <location>
        <begin position="92"/>
        <end position="111"/>
    </location>
</feature>
<keyword evidence="2 6" id="KW-0812">Transmembrane</keyword>
<feature type="transmembrane region" description="Helical" evidence="6">
    <location>
        <begin position="32"/>
        <end position="58"/>
    </location>
</feature>
<feature type="transmembrane region" description="Helical" evidence="6">
    <location>
        <begin position="281"/>
        <end position="300"/>
    </location>
</feature>
<keyword evidence="8" id="KW-1185">Reference proteome</keyword>
<feature type="region of interest" description="Disordered" evidence="5">
    <location>
        <begin position="360"/>
        <end position="385"/>
    </location>
</feature>
<reference evidence="7" key="1">
    <citation type="journal article" date="2021" name="IMA Fungus">
        <title>Genomic characterization of three marine fungi, including Emericellopsis atlantica sp. nov. with signatures of a generalist lifestyle and marine biomass degradation.</title>
        <authorList>
            <person name="Hagestad O.C."/>
            <person name="Hou L."/>
            <person name="Andersen J.H."/>
            <person name="Hansen E.H."/>
            <person name="Altermark B."/>
            <person name="Li C."/>
            <person name="Kuhnert E."/>
            <person name="Cox R.J."/>
            <person name="Crous P.W."/>
            <person name="Spatafora J.W."/>
            <person name="Lail K."/>
            <person name="Amirebrahimi M."/>
            <person name="Lipzen A."/>
            <person name="Pangilinan J."/>
            <person name="Andreopoulos W."/>
            <person name="Hayes R.D."/>
            <person name="Ng V."/>
            <person name="Grigoriev I.V."/>
            <person name="Jackson S.A."/>
            <person name="Sutton T.D.S."/>
            <person name="Dobson A.D.W."/>
            <person name="Rama T."/>
        </authorList>
    </citation>
    <scope>NUCLEOTIDE SEQUENCE</scope>
    <source>
        <strain evidence="7">TRa3180A</strain>
    </source>
</reference>
<dbReference type="Pfam" id="PF07690">
    <property type="entry name" value="MFS_1"/>
    <property type="match status" value="1"/>
</dbReference>
<dbReference type="PANTHER" id="PTHR23507:SF13">
    <property type="entry name" value="MFS GENERAL SUBSTRATE TRANSPORTER"/>
    <property type="match status" value="1"/>
</dbReference>
<dbReference type="SUPFAM" id="SSF103473">
    <property type="entry name" value="MFS general substrate transporter"/>
    <property type="match status" value="1"/>
</dbReference>
<keyword evidence="4 6" id="KW-0472">Membrane</keyword>
<dbReference type="Gene3D" id="1.20.1250.20">
    <property type="entry name" value="MFS general substrate transporter like domains"/>
    <property type="match status" value="1"/>
</dbReference>
<feature type="transmembrane region" description="Helical" evidence="6">
    <location>
        <begin position="188"/>
        <end position="210"/>
    </location>
</feature>
<dbReference type="Proteomes" id="UP000887226">
    <property type="component" value="Unassembled WGS sequence"/>
</dbReference>
<dbReference type="PANTHER" id="PTHR23507">
    <property type="entry name" value="ZGC:174356"/>
    <property type="match status" value="1"/>
</dbReference>
<dbReference type="InterPro" id="IPR011701">
    <property type="entry name" value="MFS"/>
</dbReference>
<dbReference type="OrthoDB" id="5204190at2759"/>
<evidence type="ECO:0000256" key="3">
    <source>
        <dbReference type="ARBA" id="ARBA00022989"/>
    </source>
</evidence>
<evidence type="ECO:0000256" key="2">
    <source>
        <dbReference type="ARBA" id="ARBA00022692"/>
    </source>
</evidence>
<dbReference type="AlphaFoldDB" id="A0A9P7ZBN1"/>
<evidence type="ECO:0000313" key="7">
    <source>
        <dbReference type="EMBL" id="KAG9248995.1"/>
    </source>
</evidence>
<comment type="subcellular location">
    <subcellularLocation>
        <location evidence="1">Membrane</location>
        <topology evidence="1">Multi-pass membrane protein</topology>
    </subcellularLocation>
</comment>
<feature type="transmembrane region" description="Helical" evidence="6">
    <location>
        <begin position="216"/>
        <end position="236"/>
    </location>
</feature>
<organism evidence="7 8">
    <name type="scientific">Calycina marina</name>
    <dbReference type="NCBI Taxonomy" id="1763456"/>
    <lineage>
        <taxon>Eukaryota</taxon>
        <taxon>Fungi</taxon>
        <taxon>Dikarya</taxon>
        <taxon>Ascomycota</taxon>
        <taxon>Pezizomycotina</taxon>
        <taxon>Leotiomycetes</taxon>
        <taxon>Helotiales</taxon>
        <taxon>Pezizellaceae</taxon>
        <taxon>Calycina</taxon>
    </lineage>
</organism>
<evidence type="ECO:0000256" key="4">
    <source>
        <dbReference type="ARBA" id="ARBA00023136"/>
    </source>
</evidence>
<evidence type="ECO:0000256" key="5">
    <source>
        <dbReference type="SAM" id="MobiDB-lite"/>
    </source>
</evidence>
<feature type="transmembrane region" description="Helical" evidence="6">
    <location>
        <begin position="157"/>
        <end position="176"/>
    </location>
</feature>
<sequence>MSIENDSQAETPETTPLLASGTIKKTTAPFSVLYRLLLCGFMVSLSFSVTQVPLVYVFRLMTCEAYYDDHPEHVGGGERCSVREIEAATARAVSLLGTSTTFFGVINLFIAGWNIKRFGVKTALAMQVFFPAVRLAVQNLGVMTGGSDGIKIIQWSQIINILGGPAGYVLCLNTFVAEVVEPKERTGALGRLQGCAMLGISTGFLIGGLVSDGFNILAPFQMTLTLFLISWIYVIVSLPWAAPINDVAGPASKGAMRFFGPLKTFEPSKWKKRDGRVQRHWGVLLLGIGVFLGVLATGYIPTLLQLYSTDVLGFGTKENGFLISLNSAIRGIFLTLAFPKIISAGRNWVTSRDLTATSTQRKDAAIPDLPTSSGDFAAQDGEPIEPPKLEDEKETFLFDLQFTRYSLLVDGILTGAATFVTKGWQMYVIAVVIPLASGTGSSAKGTILQMCPASERADALQAITLVEMIARLSTTTVFGLIFAAFAEIGQTNLVFTCNAVSCDSDTLGSTN</sequence>
<dbReference type="GO" id="GO:0016020">
    <property type="term" value="C:membrane"/>
    <property type="evidence" value="ECO:0007669"/>
    <property type="project" value="UniProtKB-SubCell"/>
</dbReference>
<evidence type="ECO:0000256" key="1">
    <source>
        <dbReference type="ARBA" id="ARBA00004141"/>
    </source>
</evidence>
<comment type="caution">
    <text evidence="7">The sequence shown here is derived from an EMBL/GenBank/DDBJ whole genome shotgun (WGS) entry which is preliminary data.</text>
</comment>
<evidence type="ECO:0000256" key="6">
    <source>
        <dbReference type="SAM" id="Phobius"/>
    </source>
</evidence>
<evidence type="ECO:0000313" key="8">
    <source>
        <dbReference type="Proteomes" id="UP000887226"/>
    </source>
</evidence>
<keyword evidence="3 6" id="KW-1133">Transmembrane helix</keyword>
<name>A0A9P7ZBN1_9HELO</name>
<accession>A0A9P7ZBN1</accession>
<dbReference type="InterPro" id="IPR036259">
    <property type="entry name" value="MFS_trans_sf"/>
</dbReference>
<gene>
    <name evidence="7" type="ORF">BJ878DRAFT_485699</name>
</gene>